<dbReference type="PANTHER" id="PTHR31109">
    <property type="entry name" value="PROTEIN FAM207A"/>
    <property type="match status" value="1"/>
</dbReference>
<proteinExistence type="predicted"/>
<reference evidence="2" key="1">
    <citation type="submission" date="2017-07" db="EMBL/GenBank/DDBJ databases">
        <title>Taro Niue Genome Assembly and Annotation.</title>
        <authorList>
            <person name="Atibalentja N."/>
            <person name="Keating K."/>
            <person name="Fields C.J."/>
        </authorList>
    </citation>
    <scope>NUCLEOTIDE SEQUENCE</scope>
    <source>
        <strain evidence="2">Niue_2</strain>
        <tissue evidence="2">Leaf</tissue>
    </source>
</reference>
<dbReference type="OrthoDB" id="18703at2759"/>
<feature type="compositionally biased region" description="Low complexity" evidence="1">
    <location>
        <begin position="26"/>
        <end position="38"/>
    </location>
</feature>
<comment type="caution">
    <text evidence="2">The sequence shown here is derived from an EMBL/GenBank/DDBJ whole genome shotgun (WGS) entry which is preliminary data.</text>
</comment>
<gene>
    <name evidence="2" type="ORF">Taro_042024</name>
</gene>
<name>A0A843WVB6_COLES</name>
<dbReference type="Proteomes" id="UP000652761">
    <property type="component" value="Unassembled WGS sequence"/>
</dbReference>
<sequence>MGLKRPMPLSAHFGALDRLQPATYKPRSPLPALSLRPLGFPSTRRRDPRPSAVARRWAQVRLCEGDPTRPNEGGARSPDRLADPTPLPRALLLPFSLRGRSRAAASPAPPHHLSSPLRCGSPCEGEIGLAAVAGAPLHFPSPSHPNPGSTHLNIALLLCPHRRYSPLRLPPSSLSRPTICQKPTAVAAAFSLCDRETRHDCLLLPLARAPLPRHRSSFSPSALATAPLFGPLVLSLSQQQVSVARRSDPGRLQSDLSRSGPVLQWTISRTLLVLWHIQHLLEAFINGTNWSKIMMHEDNLINMAYWNVIVVTWSDTGKASRRIVKFEKAKQFYEKVKSTVGASLAAKKTISKSKRNRSRQKKLKAYDLSSFTDVIPDVNVPTPQPDATNLKLNCKSRKKLV</sequence>
<evidence type="ECO:0000313" key="3">
    <source>
        <dbReference type="Proteomes" id="UP000652761"/>
    </source>
</evidence>
<evidence type="ECO:0000313" key="2">
    <source>
        <dbReference type="EMBL" id="MQM09161.1"/>
    </source>
</evidence>
<keyword evidence="3" id="KW-1185">Reference proteome</keyword>
<dbReference type="AlphaFoldDB" id="A0A843WVB6"/>
<evidence type="ECO:0000256" key="1">
    <source>
        <dbReference type="SAM" id="MobiDB-lite"/>
    </source>
</evidence>
<organism evidence="2 3">
    <name type="scientific">Colocasia esculenta</name>
    <name type="common">Wild taro</name>
    <name type="synonym">Arum esculentum</name>
    <dbReference type="NCBI Taxonomy" id="4460"/>
    <lineage>
        <taxon>Eukaryota</taxon>
        <taxon>Viridiplantae</taxon>
        <taxon>Streptophyta</taxon>
        <taxon>Embryophyta</taxon>
        <taxon>Tracheophyta</taxon>
        <taxon>Spermatophyta</taxon>
        <taxon>Magnoliopsida</taxon>
        <taxon>Liliopsida</taxon>
        <taxon>Araceae</taxon>
        <taxon>Aroideae</taxon>
        <taxon>Colocasieae</taxon>
        <taxon>Colocasia</taxon>
    </lineage>
</organism>
<dbReference type="PANTHER" id="PTHR31109:SF2">
    <property type="entry name" value="RIBOSOME BIOGENESIS PROTEIN SLX9 HOMOLOG"/>
    <property type="match status" value="1"/>
</dbReference>
<accession>A0A843WVB6</accession>
<feature type="region of interest" description="Disordered" evidence="1">
    <location>
        <begin position="22"/>
        <end position="86"/>
    </location>
</feature>
<protein>
    <submittedName>
        <fullName evidence="2">Uncharacterized protein</fullName>
    </submittedName>
</protein>
<dbReference type="EMBL" id="NMUH01004303">
    <property type="protein sequence ID" value="MQM09161.1"/>
    <property type="molecule type" value="Genomic_DNA"/>
</dbReference>